<dbReference type="RefSeq" id="WP_194508266.1">
    <property type="nucleotide sequence ID" value="NZ_JADILU010000004.1"/>
</dbReference>
<accession>A0ABW5ZT96</accession>
<dbReference type="PANTHER" id="PTHR43284:SF1">
    <property type="entry name" value="ASPARAGINE SYNTHETASE"/>
    <property type="match status" value="1"/>
</dbReference>
<comment type="caution">
    <text evidence="4">The sequence shown here is derived from an EMBL/GenBank/DDBJ whole genome shotgun (WGS) entry which is preliminary data.</text>
</comment>
<evidence type="ECO:0000256" key="3">
    <source>
        <dbReference type="ARBA" id="ARBA00048741"/>
    </source>
</evidence>
<keyword evidence="5" id="KW-1185">Reference proteome</keyword>
<organism evidence="4 5">
    <name type="scientific">Psychroserpens luteus</name>
    <dbReference type="NCBI Taxonomy" id="1434066"/>
    <lineage>
        <taxon>Bacteria</taxon>
        <taxon>Pseudomonadati</taxon>
        <taxon>Bacteroidota</taxon>
        <taxon>Flavobacteriia</taxon>
        <taxon>Flavobacteriales</taxon>
        <taxon>Flavobacteriaceae</taxon>
        <taxon>Psychroserpens</taxon>
    </lineage>
</organism>
<sequence>MKLIKTSIIPSQPTFAKVEAKSELDFEAICIFVAIGFFLDTDTYWKNKKVLSPASHNKIDSQGNLVNSQPWFDWYSSPRDISFEQALDEFTLLFETIVTEQSKGKKVILPLSGGLDSRTQATALNYIGADVLSYSYEFENGYSETKIAKKIAQICNFEFKPYTIKNGYLWHAIDDLAQLNGCYSDFTSPRQMAIKDEFSKMGDVFSLGHWGDVLFDSMNLEQLTTEEEVTVILKKIVKKGGLQLATDLWETWNLNGDFETYLKNRIALLLEKIHIEDTNANIRAFKSKYWAPRWTSVNLSVFESSRAIQLPYYDDRMCEFICTIPEAYLADRKLQIAYIKHRNPELAKVTWQAQRPFNLYNYETNKLPYNIPYKLINKFKRTLDNVLGKSYIQRNWELQFIGDQNKKQLVDNLFKNQIEGWIPKTLLNFYINQFYKGNYTQNAHPLNMLLVLSKFNQILSDAKTD</sequence>
<dbReference type="InterPro" id="IPR051786">
    <property type="entry name" value="ASN_synthetase/amidase"/>
</dbReference>
<evidence type="ECO:0000256" key="2">
    <source>
        <dbReference type="ARBA" id="ARBA00012737"/>
    </source>
</evidence>
<evidence type="ECO:0000256" key="1">
    <source>
        <dbReference type="ARBA" id="ARBA00005187"/>
    </source>
</evidence>
<dbReference type="SUPFAM" id="SSF52402">
    <property type="entry name" value="Adenine nucleotide alpha hydrolases-like"/>
    <property type="match status" value="1"/>
</dbReference>
<evidence type="ECO:0000313" key="5">
    <source>
        <dbReference type="Proteomes" id="UP001597548"/>
    </source>
</evidence>
<comment type="pathway">
    <text evidence="1">Amino-acid biosynthesis; L-asparagine biosynthesis; L-asparagine from L-aspartate (L-Gln route): step 1/1.</text>
</comment>
<dbReference type="EMBL" id="JBHUOS010000009">
    <property type="protein sequence ID" value="MFD2916259.1"/>
    <property type="molecule type" value="Genomic_DNA"/>
</dbReference>
<dbReference type="PANTHER" id="PTHR43284">
    <property type="entry name" value="ASPARAGINE SYNTHETASE (GLUTAMINE-HYDROLYZING)"/>
    <property type="match status" value="1"/>
</dbReference>
<dbReference type="InterPro" id="IPR014729">
    <property type="entry name" value="Rossmann-like_a/b/a_fold"/>
</dbReference>
<name>A0ABW5ZT96_9FLAO</name>
<evidence type="ECO:0000313" key="4">
    <source>
        <dbReference type="EMBL" id="MFD2916259.1"/>
    </source>
</evidence>
<dbReference type="Proteomes" id="UP001597548">
    <property type="component" value="Unassembled WGS sequence"/>
</dbReference>
<gene>
    <name evidence="4" type="ORF">ACFS29_11455</name>
</gene>
<comment type="catalytic activity">
    <reaction evidence="3">
        <text>L-aspartate + L-glutamine + ATP + H2O = L-asparagine + L-glutamate + AMP + diphosphate + H(+)</text>
        <dbReference type="Rhea" id="RHEA:12228"/>
        <dbReference type="ChEBI" id="CHEBI:15377"/>
        <dbReference type="ChEBI" id="CHEBI:15378"/>
        <dbReference type="ChEBI" id="CHEBI:29985"/>
        <dbReference type="ChEBI" id="CHEBI:29991"/>
        <dbReference type="ChEBI" id="CHEBI:30616"/>
        <dbReference type="ChEBI" id="CHEBI:33019"/>
        <dbReference type="ChEBI" id="CHEBI:58048"/>
        <dbReference type="ChEBI" id="CHEBI:58359"/>
        <dbReference type="ChEBI" id="CHEBI:456215"/>
        <dbReference type="EC" id="6.3.5.4"/>
    </reaction>
</comment>
<dbReference type="Gene3D" id="3.40.50.620">
    <property type="entry name" value="HUPs"/>
    <property type="match status" value="1"/>
</dbReference>
<reference evidence="5" key="1">
    <citation type="journal article" date="2019" name="Int. J. Syst. Evol. Microbiol.">
        <title>The Global Catalogue of Microorganisms (GCM) 10K type strain sequencing project: providing services to taxonomists for standard genome sequencing and annotation.</title>
        <authorList>
            <consortium name="The Broad Institute Genomics Platform"/>
            <consortium name="The Broad Institute Genome Sequencing Center for Infectious Disease"/>
            <person name="Wu L."/>
            <person name="Ma J."/>
        </authorList>
    </citation>
    <scope>NUCLEOTIDE SEQUENCE [LARGE SCALE GENOMIC DNA]</scope>
    <source>
        <strain evidence="5">KCTC 32514</strain>
    </source>
</reference>
<protein>
    <recommendedName>
        <fullName evidence="2">asparagine synthase (glutamine-hydrolyzing)</fullName>
        <ecNumber evidence="2">6.3.5.4</ecNumber>
    </recommendedName>
</protein>
<proteinExistence type="predicted"/>
<dbReference type="EC" id="6.3.5.4" evidence="2"/>